<evidence type="ECO:0000313" key="2">
    <source>
        <dbReference type="EMBL" id="CAD8164848.1"/>
    </source>
</evidence>
<name>A0A8S1UIH6_PAROT</name>
<accession>A0A8S1UIH6</accession>
<gene>
    <name evidence="2" type="ORF">POCTA_138.1.T0450262</name>
</gene>
<proteinExistence type="predicted"/>
<comment type="caution">
    <text evidence="2">The sequence shown here is derived from an EMBL/GenBank/DDBJ whole genome shotgun (WGS) entry which is preliminary data.</text>
</comment>
<feature type="transmembrane region" description="Helical" evidence="1">
    <location>
        <begin position="29"/>
        <end position="48"/>
    </location>
</feature>
<keyword evidence="1" id="KW-1133">Transmembrane helix</keyword>
<evidence type="ECO:0008006" key="4">
    <source>
        <dbReference type="Google" id="ProtNLM"/>
    </source>
</evidence>
<reference evidence="2" key="1">
    <citation type="submission" date="2021-01" db="EMBL/GenBank/DDBJ databases">
        <authorList>
            <consortium name="Genoscope - CEA"/>
            <person name="William W."/>
        </authorList>
    </citation>
    <scope>NUCLEOTIDE SEQUENCE</scope>
</reference>
<dbReference type="AlphaFoldDB" id="A0A8S1UIH6"/>
<dbReference type="Proteomes" id="UP000683925">
    <property type="component" value="Unassembled WGS sequence"/>
</dbReference>
<dbReference type="EMBL" id="CAJJDP010000045">
    <property type="protein sequence ID" value="CAD8164848.1"/>
    <property type="molecule type" value="Genomic_DNA"/>
</dbReference>
<keyword evidence="1" id="KW-0812">Transmembrane</keyword>
<sequence>MKMKRLDHNWLMNQTKMKQGINIKLKFQLLKQTLIMVIFKILLIKLVIMKCNSIKNYPFYKDNLICLVFQIKDFNFSLQMLHKDRIVPVLQFKQKVKRSFFQN</sequence>
<organism evidence="2 3">
    <name type="scientific">Paramecium octaurelia</name>
    <dbReference type="NCBI Taxonomy" id="43137"/>
    <lineage>
        <taxon>Eukaryota</taxon>
        <taxon>Sar</taxon>
        <taxon>Alveolata</taxon>
        <taxon>Ciliophora</taxon>
        <taxon>Intramacronucleata</taxon>
        <taxon>Oligohymenophorea</taxon>
        <taxon>Peniculida</taxon>
        <taxon>Parameciidae</taxon>
        <taxon>Paramecium</taxon>
    </lineage>
</organism>
<evidence type="ECO:0000256" key="1">
    <source>
        <dbReference type="SAM" id="Phobius"/>
    </source>
</evidence>
<keyword evidence="3" id="KW-1185">Reference proteome</keyword>
<keyword evidence="1" id="KW-0472">Membrane</keyword>
<evidence type="ECO:0000313" key="3">
    <source>
        <dbReference type="Proteomes" id="UP000683925"/>
    </source>
</evidence>
<protein>
    <recommendedName>
        <fullName evidence="4">Transmembrane protein</fullName>
    </recommendedName>
</protein>